<feature type="region of interest" description="Disordered" evidence="2">
    <location>
        <begin position="32"/>
        <end position="74"/>
    </location>
</feature>
<reference evidence="3 4" key="1">
    <citation type="journal article" date="2020" name="Mol. Plant">
        <title>The Chromosome-Based Rubber Tree Genome Provides New Insights into Spurge Genome Evolution and Rubber Biosynthesis.</title>
        <authorList>
            <person name="Liu J."/>
            <person name="Shi C."/>
            <person name="Shi C.C."/>
            <person name="Li W."/>
            <person name="Zhang Q.J."/>
            <person name="Zhang Y."/>
            <person name="Li K."/>
            <person name="Lu H.F."/>
            <person name="Shi C."/>
            <person name="Zhu S.T."/>
            <person name="Xiao Z.Y."/>
            <person name="Nan H."/>
            <person name="Yue Y."/>
            <person name="Zhu X.G."/>
            <person name="Wu Y."/>
            <person name="Hong X.N."/>
            <person name="Fan G.Y."/>
            <person name="Tong Y."/>
            <person name="Zhang D."/>
            <person name="Mao C.L."/>
            <person name="Liu Y.L."/>
            <person name="Hao S.J."/>
            <person name="Liu W.Q."/>
            <person name="Lv M.Q."/>
            <person name="Zhang H.B."/>
            <person name="Liu Y."/>
            <person name="Hu-Tang G.R."/>
            <person name="Wang J.P."/>
            <person name="Wang J.H."/>
            <person name="Sun Y.H."/>
            <person name="Ni S.B."/>
            <person name="Chen W.B."/>
            <person name="Zhang X.C."/>
            <person name="Jiao Y.N."/>
            <person name="Eichler E.E."/>
            <person name="Li G.H."/>
            <person name="Liu X."/>
            <person name="Gao L.Z."/>
        </authorList>
    </citation>
    <scope>NUCLEOTIDE SEQUENCE [LARGE SCALE GENOMIC DNA]</scope>
    <source>
        <strain evidence="4">cv. GT1</strain>
        <tissue evidence="3">Leaf</tissue>
    </source>
</reference>
<dbReference type="NCBIfam" id="TIGR02593">
    <property type="entry name" value="CRISPR_cas5"/>
    <property type="match status" value="1"/>
</dbReference>
<proteinExistence type="predicted"/>
<feature type="compositionally biased region" description="Polar residues" evidence="2">
    <location>
        <begin position="174"/>
        <end position="185"/>
    </location>
</feature>
<feature type="region of interest" description="Disordered" evidence="2">
    <location>
        <begin position="169"/>
        <end position="199"/>
    </location>
</feature>
<accession>A0A6A6KHJ3</accession>
<sequence>MKGIHRRLSELSIGSSNEGTVICKPITASKPSNIAKTSKLAPTKASVTTRRRTEPVEKRESSTNRRTSFPLPTKSTNIGILHSIKSPDVSVNAPRIDKIAEFPLASYEETFFPIRRTSSISAQASCGTPHHGDRSITKDKCTIQVDRVSAKPNFTDAWQGIEHGMFQVEEEEGSNSSHQNATAGASSHTSSDTRRHRFDTSSFQQRAEALEGLLEFSARLLQEERYEELWRATKAFWAWEGFPQGNCYMVDKSFKENTLKPEDL</sequence>
<gene>
    <name evidence="3" type="ORF">GH714_003064</name>
</gene>
<feature type="compositionally biased region" description="Basic and acidic residues" evidence="2">
    <location>
        <begin position="51"/>
        <end position="63"/>
    </location>
</feature>
<name>A0A6A6KHJ3_HEVBR</name>
<keyword evidence="1" id="KW-0051">Antiviral defense</keyword>
<evidence type="ECO:0000256" key="1">
    <source>
        <dbReference type="ARBA" id="ARBA00023118"/>
    </source>
</evidence>
<dbReference type="AlphaFoldDB" id="A0A6A6KHJ3"/>
<dbReference type="EMBL" id="JAAGAX010000016">
    <property type="protein sequence ID" value="KAF2287874.1"/>
    <property type="molecule type" value="Genomic_DNA"/>
</dbReference>
<evidence type="ECO:0000313" key="3">
    <source>
        <dbReference type="EMBL" id="KAF2287874.1"/>
    </source>
</evidence>
<comment type="caution">
    <text evidence="3">The sequence shown here is derived from an EMBL/GenBank/DDBJ whole genome shotgun (WGS) entry which is preliminary data.</text>
</comment>
<evidence type="ECO:0000256" key="2">
    <source>
        <dbReference type="SAM" id="MobiDB-lite"/>
    </source>
</evidence>
<organism evidence="3 4">
    <name type="scientific">Hevea brasiliensis</name>
    <name type="common">Para rubber tree</name>
    <name type="synonym">Siphonia brasiliensis</name>
    <dbReference type="NCBI Taxonomy" id="3981"/>
    <lineage>
        <taxon>Eukaryota</taxon>
        <taxon>Viridiplantae</taxon>
        <taxon>Streptophyta</taxon>
        <taxon>Embryophyta</taxon>
        <taxon>Tracheophyta</taxon>
        <taxon>Spermatophyta</taxon>
        <taxon>Magnoliopsida</taxon>
        <taxon>eudicotyledons</taxon>
        <taxon>Gunneridae</taxon>
        <taxon>Pentapetalae</taxon>
        <taxon>rosids</taxon>
        <taxon>fabids</taxon>
        <taxon>Malpighiales</taxon>
        <taxon>Euphorbiaceae</taxon>
        <taxon>Crotonoideae</taxon>
        <taxon>Micrandreae</taxon>
        <taxon>Hevea</taxon>
    </lineage>
</organism>
<dbReference type="GO" id="GO:0051607">
    <property type="term" value="P:defense response to virus"/>
    <property type="evidence" value="ECO:0007669"/>
    <property type="project" value="UniProtKB-KW"/>
</dbReference>
<protein>
    <submittedName>
        <fullName evidence="3">Uncharacterized protein</fullName>
    </submittedName>
</protein>
<dbReference type="Proteomes" id="UP000467840">
    <property type="component" value="Chromosome 8"/>
</dbReference>
<dbReference type="InterPro" id="IPR013422">
    <property type="entry name" value="CRISPR-assoc_prot_Cas5_N"/>
</dbReference>
<keyword evidence="4" id="KW-1185">Reference proteome</keyword>
<evidence type="ECO:0000313" key="4">
    <source>
        <dbReference type="Proteomes" id="UP000467840"/>
    </source>
</evidence>